<dbReference type="PANTHER" id="PTHR42928">
    <property type="entry name" value="TRICARBOXYLATE-BINDING PROTEIN"/>
    <property type="match status" value="1"/>
</dbReference>
<keyword evidence="2" id="KW-0732">Signal</keyword>
<protein>
    <submittedName>
        <fullName evidence="3">Bug family tripartite tricarboxylate transporter substrate binding protein</fullName>
    </submittedName>
</protein>
<dbReference type="PIRSF" id="PIRSF017082">
    <property type="entry name" value="YflP"/>
    <property type="match status" value="1"/>
</dbReference>
<dbReference type="EMBL" id="JBHRUH010000010">
    <property type="protein sequence ID" value="MFC3291313.1"/>
    <property type="molecule type" value="Genomic_DNA"/>
</dbReference>
<dbReference type="InterPro" id="IPR005064">
    <property type="entry name" value="BUG"/>
</dbReference>
<dbReference type="InterPro" id="IPR042100">
    <property type="entry name" value="Bug_dom1"/>
</dbReference>
<gene>
    <name evidence="3" type="ORF">ACFOEI_04465</name>
</gene>
<accession>A0ABV7LXI6</accession>
<dbReference type="RefSeq" id="WP_019016697.1">
    <property type="nucleotide sequence ID" value="NZ_BMXD01000007.1"/>
</dbReference>
<evidence type="ECO:0000256" key="2">
    <source>
        <dbReference type="SAM" id="SignalP"/>
    </source>
</evidence>
<keyword evidence="4" id="KW-1185">Reference proteome</keyword>
<dbReference type="Gene3D" id="3.40.190.150">
    <property type="entry name" value="Bordetella uptake gene, domain 1"/>
    <property type="match status" value="1"/>
</dbReference>
<evidence type="ECO:0000313" key="3">
    <source>
        <dbReference type="EMBL" id="MFC3291313.1"/>
    </source>
</evidence>
<comment type="caution">
    <text evidence="3">The sequence shown here is derived from an EMBL/GenBank/DDBJ whole genome shotgun (WGS) entry which is preliminary data.</text>
</comment>
<comment type="similarity">
    <text evidence="1">Belongs to the UPF0065 (bug) family.</text>
</comment>
<dbReference type="Gene3D" id="3.40.190.10">
    <property type="entry name" value="Periplasmic binding protein-like II"/>
    <property type="match status" value="1"/>
</dbReference>
<name>A0ABV7LXI6_9GAMM</name>
<proteinExistence type="inferred from homology"/>
<sequence length="326" mass="34936">MFQPRLTQLGMALAITVSATATQAADFPTRDIRVIVPWGAGGGTDGIVRKITNIAEESLPVSTYVENIEGGMSATGLLQLMKARPDGHTLGALTYDSVVTVPWQGMLPGYSLDQLKLVARITSEPDAVIVPDDSEYQTIQGLIDAAKSAPGEIRVGLQNMGSRTHLTLLQLQDEAGVEFKVIAYPGGAAPQKEALLNGEVDFVVTSLGDFAPLIEAGDARGLVEFSDQQNEAFPNVPPATEAGLELQMGSFIVLAVPARTPDEAVETLESAYKEAYESEAFQEWLPKVGVAPSWLGSEEVTQWAEETQETLFATMDELAEQGLLEK</sequence>
<reference evidence="4" key="1">
    <citation type="journal article" date="2019" name="Int. J. Syst. Evol. Microbiol.">
        <title>The Global Catalogue of Microorganisms (GCM) 10K type strain sequencing project: providing services to taxonomists for standard genome sequencing and annotation.</title>
        <authorList>
            <consortium name="The Broad Institute Genomics Platform"/>
            <consortium name="The Broad Institute Genome Sequencing Center for Infectious Disease"/>
            <person name="Wu L."/>
            <person name="Ma J."/>
        </authorList>
    </citation>
    <scope>NUCLEOTIDE SEQUENCE [LARGE SCALE GENOMIC DNA]</scope>
    <source>
        <strain evidence="4">KCTC 12847</strain>
    </source>
</reference>
<dbReference type="CDD" id="cd07012">
    <property type="entry name" value="PBP2_Bug_TTT"/>
    <property type="match status" value="1"/>
</dbReference>
<evidence type="ECO:0000313" key="4">
    <source>
        <dbReference type="Proteomes" id="UP001595640"/>
    </source>
</evidence>
<dbReference type="SUPFAM" id="SSF53850">
    <property type="entry name" value="Periplasmic binding protein-like II"/>
    <property type="match status" value="1"/>
</dbReference>
<dbReference type="Proteomes" id="UP001595640">
    <property type="component" value="Unassembled WGS sequence"/>
</dbReference>
<feature type="chain" id="PRO_5045219429" evidence="2">
    <location>
        <begin position="25"/>
        <end position="326"/>
    </location>
</feature>
<feature type="signal peptide" evidence="2">
    <location>
        <begin position="1"/>
        <end position="24"/>
    </location>
</feature>
<organism evidence="3 4">
    <name type="scientific">Modicisalibacter luteus</name>
    <dbReference type="NCBI Taxonomy" id="453962"/>
    <lineage>
        <taxon>Bacteria</taxon>
        <taxon>Pseudomonadati</taxon>
        <taxon>Pseudomonadota</taxon>
        <taxon>Gammaproteobacteria</taxon>
        <taxon>Oceanospirillales</taxon>
        <taxon>Halomonadaceae</taxon>
        <taxon>Modicisalibacter</taxon>
    </lineage>
</organism>
<dbReference type="PANTHER" id="PTHR42928:SF5">
    <property type="entry name" value="BLR1237 PROTEIN"/>
    <property type="match status" value="1"/>
</dbReference>
<evidence type="ECO:0000256" key="1">
    <source>
        <dbReference type="ARBA" id="ARBA00006987"/>
    </source>
</evidence>
<dbReference type="Pfam" id="PF03401">
    <property type="entry name" value="TctC"/>
    <property type="match status" value="1"/>
</dbReference>